<sequence length="31" mass="3551">MSATLQLDNPEALHVPREYYENISKAGVQFE</sequence>
<name>A0A6G9CNV4_RHOER</name>
<organism evidence="1 2">
    <name type="scientific">Rhodococcus erythropolis</name>
    <name type="common">Arthrobacter picolinophilus</name>
    <dbReference type="NCBI Taxonomy" id="1833"/>
    <lineage>
        <taxon>Bacteria</taxon>
        <taxon>Bacillati</taxon>
        <taxon>Actinomycetota</taxon>
        <taxon>Actinomycetes</taxon>
        <taxon>Mycobacteriales</taxon>
        <taxon>Nocardiaceae</taxon>
        <taxon>Rhodococcus</taxon>
        <taxon>Rhodococcus erythropolis group</taxon>
    </lineage>
</organism>
<reference evidence="1 2" key="1">
    <citation type="submission" date="2020-03" db="EMBL/GenBank/DDBJ databases">
        <title>Screen low temperature-resistant strains for efficient degradation of petroleum hydrocarbons under the low temperature.</title>
        <authorList>
            <person name="Wang Y."/>
            <person name="Chen J."/>
        </authorList>
    </citation>
    <scope>NUCLEOTIDE SEQUENCE [LARGE SCALE GENOMIC DNA]</scope>
    <source>
        <strain evidence="1 2">KB1</strain>
    </source>
</reference>
<protein>
    <submittedName>
        <fullName evidence="1">Uncharacterized protein</fullName>
    </submittedName>
</protein>
<proteinExistence type="predicted"/>
<dbReference type="Proteomes" id="UP000502345">
    <property type="component" value="Chromosome"/>
</dbReference>
<gene>
    <name evidence="1" type="ORF">G9444_1443</name>
</gene>
<evidence type="ECO:0000313" key="2">
    <source>
        <dbReference type="Proteomes" id="UP000502345"/>
    </source>
</evidence>
<evidence type="ECO:0000313" key="1">
    <source>
        <dbReference type="EMBL" id="QIP38687.1"/>
    </source>
</evidence>
<accession>A0A6G9CNV4</accession>
<dbReference type="AlphaFoldDB" id="A0A6G9CNV4"/>
<dbReference type="EMBL" id="CP050124">
    <property type="protein sequence ID" value="QIP38687.1"/>
    <property type="molecule type" value="Genomic_DNA"/>
</dbReference>